<dbReference type="Proteomes" id="UP000251241">
    <property type="component" value="Unassembled WGS sequence"/>
</dbReference>
<accession>A0A2X2JEA7</accession>
<dbReference type="RefSeq" id="WP_112375975.1">
    <property type="nucleotide sequence ID" value="NZ_CP069793.1"/>
</dbReference>
<name>A0A2X2JEA7_SPHMU</name>
<dbReference type="EMBL" id="UAUU01000011">
    <property type="protein sequence ID" value="SPZ92677.1"/>
    <property type="molecule type" value="Genomic_DNA"/>
</dbReference>
<evidence type="ECO:0000313" key="2">
    <source>
        <dbReference type="Proteomes" id="UP000251241"/>
    </source>
</evidence>
<sequence>MKKVKLFVPILGAVLGLGVYAGHANEISRKATSTTEQSWEVINPSGDLTDPNNYQPYSGDIATLCPSDEVLCGIKAENDGAGKPQMTNELKSEINSGTPTSHVFYRAEN</sequence>
<proteinExistence type="predicted"/>
<organism evidence="1 2">
    <name type="scientific">Sphingobacterium multivorum</name>
    <dbReference type="NCBI Taxonomy" id="28454"/>
    <lineage>
        <taxon>Bacteria</taxon>
        <taxon>Pseudomonadati</taxon>
        <taxon>Bacteroidota</taxon>
        <taxon>Sphingobacteriia</taxon>
        <taxon>Sphingobacteriales</taxon>
        <taxon>Sphingobacteriaceae</taxon>
        <taxon>Sphingobacterium</taxon>
    </lineage>
</organism>
<dbReference type="GeneID" id="97179581"/>
<protein>
    <submittedName>
        <fullName evidence="1">Uncharacterized protein</fullName>
    </submittedName>
</protein>
<evidence type="ECO:0000313" key="1">
    <source>
        <dbReference type="EMBL" id="SPZ92677.1"/>
    </source>
</evidence>
<dbReference type="AlphaFoldDB" id="A0A2X2JEA7"/>
<gene>
    <name evidence="1" type="ORF">NCTC11343_04666</name>
</gene>
<reference evidence="1 2" key="1">
    <citation type="submission" date="2018-06" db="EMBL/GenBank/DDBJ databases">
        <authorList>
            <consortium name="Pathogen Informatics"/>
            <person name="Doyle S."/>
        </authorList>
    </citation>
    <scope>NUCLEOTIDE SEQUENCE [LARGE SCALE GENOMIC DNA]</scope>
    <source>
        <strain evidence="1 2">NCTC11343</strain>
    </source>
</reference>